<feature type="domain" description="NigD-like C-terminal" evidence="3">
    <location>
        <begin position="108"/>
        <end position="233"/>
    </location>
</feature>
<dbReference type="Pfam" id="PF12667">
    <property type="entry name" value="NigD_N"/>
    <property type="match status" value="1"/>
</dbReference>
<comment type="caution">
    <text evidence="4">The sequence shown here is derived from an EMBL/GenBank/DDBJ whole genome shotgun (WGS) entry which is preliminary data.</text>
</comment>
<proteinExistence type="predicted"/>
<dbReference type="GO" id="GO:0007229">
    <property type="term" value="P:integrin-mediated signaling pathway"/>
    <property type="evidence" value="ECO:0007669"/>
    <property type="project" value="UniProtKB-KW"/>
</dbReference>
<gene>
    <name evidence="4" type="ORF">DXB65_23635</name>
</gene>
<evidence type="ECO:0000259" key="3">
    <source>
        <dbReference type="Pfam" id="PF17415"/>
    </source>
</evidence>
<dbReference type="InterPro" id="IPR024299">
    <property type="entry name" value="NigD-like_OB_dom"/>
</dbReference>
<feature type="signal peptide" evidence="1">
    <location>
        <begin position="1"/>
        <end position="20"/>
    </location>
</feature>
<sequence length="253" mass="28952">MKRLHWLFLMMCLAVLPALQSCDDFDDGYSIGDFSYPNWATVRVTGNAFYLNSDTWGTLWPINTDMGWYQPVDGQRVVTVFNPIYDNYGEYDHAVKIERIWHALTKGVEPLTAENEEEYGNDPVFIYKGDITISGGYMNIIFMQNLPKNSDTKHRISLVQRAEDAEVPLDEETGDDGYIHLELRYNDYDDLSGVRVAGLVSFNLKDLDITSETKGIKLKLNSEVNKEVEITFDKQSDNTDKASNLDFSKMQLK</sequence>
<evidence type="ECO:0000313" key="4">
    <source>
        <dbReference type="EMBL" id="RGN29704.1"/>
    </source>
</evidence>
<protein>
    <submittedName>
        <fullName evidence="4">Integrin beta-7</fullName>
    </submittedName>
</protein>
<dbReference type="InterPro" id="IPR038179">
    <property type="entry name" value="NigD-like_N_sf"/>
</dbReference>
<dbReference type="Gene3D" id="2.60.40.2370">
    <property type="entry name" value="NigD-like, C-terminal beta sandwich domain"/>
    <property type="match status" value="1"/>
</dbReference>
<keyword evidence="4" id="KW-0401">Integrin</keyword>
<evidence type="ECO:0000256" key="1">
    <source>
        <dbReference type="SAM" id="SignalP"/>
    </source>
</evidence>
<dbReference type="Pfam" id="PF17415">
    <property type="entry name" value="NigD_C"/>
    <property type="match status" value="1"/>
</dbReference>
<name>A0A3E5AWZ0_9BACE</name>
<dbReference type="PROSITE" id="PS51257">
    <property type="entry name" value="PROKAR_LIPOPROTEIN"/>
    <property type="match status" value="1"/>
</dbReference>
<organism evidence="4 5">
    <name type="scientific">Bacteroides oleiciplenus</name>
    <dbReference type="NCBI Taxonomy" id="626931"/>
    <lineage>
        <taxon>Bacteria</taxon>
        <taxon>Pseudomonadati</taxon>
        <taxon>Bacteroidota</taxon>
        <taxon>Bacteroidia</taxon>
        <taxon>Bacteroidales</taxon>
        <taxon>Bacteroidaceae</taxon>
        <taxon>Bacteroides</taxon>
    </lineage>
</organism>
<dbReference type="InterPro" id="IPR038143">
    <property type="entry name" value="NigD-like_C_dom_sf"/>
</dbReference>
<reference evidence="4 5" key="1">
    <citation type="submission" date="2018-08" db="EMBL/GenBank/DDBJ databases">
        <title>A genome reference for cultivated species of the human gut microbiota.</title>
        <authorList>
            <person name="Zou Y."/>
            <person name="Xue W."/>
            <person name="Luo G."/>
        </authorList>
    </citation>
    <scope>NUCLEOTIDE SEQUENCE [LARGE SCALE GENOMIC DNA]</scope>
    <source>
        <strain evidence="4 5">OM05-15BH</strain>
    </source>
</reference>
<evidence type="ECO:0000313" key="5">
    <source>
        <dbReference type="Proteomes" id="UP000260983"/>
    </source>
</evidence>
<dbReference type="RefSeq" id="WP_117725770.1">
    <property type="nucleotide sequence ID" value="NZ_QSUL01000032.1"/>
</dbReference>
<evidence type="ECO:0000259" key="2">
    <source>
        <dbReference type="Pfam" id="PF12667"/>
    </source>
</evidence>
<accession>A0A3E5AWZ0</accession>
<feature type="domain" description="NigD-like N-terminal OB" evidence="2">
    <location>
        <begin position="40"/>
        <end position="100"/>
    </location>
</feature>
<dbReference type="AlphaFoldDB" id="A0A3E5AWZ0"/>
<dbReference type="InterPro" id="IPR035376">
    <property type="entry name" value="NigD_C"/>
</dbReference>
<dbReference type="Proteomes" id="UP000260983">
    <property type="component" value="Unassembled WGS sequence"/>
</dbReference>
<feature type="chain" id="PRO_5017762286" evidence="1">
    <location>
        <begin position="21"/>
        <end position="253"/>
    </location>
</feature>
<keyword evidence="1" id="KW-0732">Signal</keyword>
<dbReference type="Gene3D" id="2.40.50.500">
    <property type="entry name" value="NigD-like N-terminal OB domain"/>
    <property type="match status" value="1"/>
</dbReference>
<dbReference type="EMBL" id="QSUL01000032">
    <property type="protein sequence ID" value="RGN29704.1"/>
    <property type="molecule type" value="Genomic_DNA"/>
</dbReference>